<evidence type="ECO:0000313" key="2">
    <source>
        <dbReference type="EMBL" id="OEG22608.1"/>
    </source>
</evidence>
<dbReference type="OrthoDB" id="5337216at2"/>
<dbReference type="InterPro" id="IPR053182">
    <property type="entry name" value="YobU-like_regulator"/>
</dbReference>
<accession>A0A1E5HCE7</accession>
<feature type="domain" description="AraC effector-binding" evidence="1">
    <location>
        <begin position="1"/>
        <end position="159"/>
    </location>
</feature>
<gene>
    <name evidence="2" type="ORF">BCR24_01860</name>
</gene>
<reference evidence="3" key="1">
    <citation type="submission" date="2016-09" db="EMBL/GenBank/DDBJ databases">
        <authorList>
            <person name="Gulvik C.A."/>
        </authorList>
    </citation>
    <scope>NUCLEOTIDE SEQUENCE [LARGE SCALE GENOMIC DNA]</scope>
    <source>
        <strain evidence="3">LMG 26676</strain>
    </source>
</reference>
<name>A0A1E5HCE7_9ENTE</name>
<protein>
    <recommendedName>
        <fullName evidence="1">AraC effector-binding domain-containing protein</fullName>
    </recommendedName>
</protein>
<comment type="caution">
    <text evidence="2">The sequence shown here is derived from an EMBL/GenBank/DDBJ whole genome shotgun (WGS) entry which is preliminary data.</text>
</comment>
<evidence type="ECO:0000313" key="3">
    <source>
        <dbReference type="Proteomes" id="UP000094469"/>
    </source>
</evidence>
<sequence length="159" mass="18243">MDITFTTIPPKKIIGLAITTCLEKDSEVTSQLWRNFINRKATIQNQLNQNSLSVKVTDTQFSFKDSKSSYQKWAAVEVFDFYNIEKPLASTTLAGGQYAVFTFKGPAQNFPTIFFKVINDSLPQSGYQIDLNREQFEVLDVNYHPYDINAQEEVWIPIK</sequence>
<keyword evidence="3" id="KW-1185">Reference proteome</keyword>
<dbReference type="Gene3D" id="3.20.80.10">
    <property type="entry name" value="Regulatory factor, effector binding domain"/>
    <property type="match status" value="1"/>
</dbReference>
<dbReference type="Proteomes" id="UP000094469">
    <property type="component" value="Unassembled WGS sequence"/>
</dbReference>
<dbReference type="SMART" id="SM00871">
    <property type="entry name" value="AraC_E_bind"/>
    <property type="match status" value="1"/>
</dbReference>
<dbReference type="InterPro" id="IPR029442">
    <property type="entry name" value="GyrI-like"/>
</dbReference>
<dbReference type="EMBL" id="MIKC01000012">
    <property type="protein sequence ID" value="OEG22608.1"/>
    <property type="molecule type" value="Genomic_DNA"/>
</dbReference>
<dbReference type="PANTHER" id="PTHR36444:SF2">
    <property type="entry name" value="TRANSCRIPTIONAL REGULATOR PROTEIN YOBU-RELATED"/>
    <property type="match status" value="1"/>
</dbReference>
<dbReference type="Pfam" id="PF06445">
    <property type="entry name" value="GyrI-like"/>
    <property type="match status" value="1"/>
</dbReference>
<dbReference type="InterPro" id="IPR011256">
    <property type="entry name" value="Reg_factor_effector_dom_sf"/>
</dbReference>
<dbReference type="STRING" id="1131292.BCR24_01860"/>
<dbReference type="AlphaFoldDB" id="A0A1E5HCE7"/>
<dbReference type="PANTHER" id="PTHR36444">
    <property type="entry name" value="TRANSCRIPTIONAL REGULATOR PROTEIN YOBU-RELATED"/>
    <property type="match status" value="1"/>
</dbReference>
<dbReference type="SUPFAM" id="SSF55136">
    <property type="entry name" value="Probable bacterial effector-binding domain"/>
    <property type="match status" value="1"/>
</dbReference>
<evidence type="ECO:0000259" key="1">
    <source>
        <dbReference type="SMART" id="SM00871"/>
    </source>
</evidence>
<proteinExistence type="predicted"/>
<organism evidence="2 3">
    <name type="scientific">Enterococcus ureilyticus</name>
    <dbReference type="NCBI Taxonomy" id="1131292"/>
    <lineage>
        <taxon>Bacteria</taxon>
        <taxon>Bacillati</taxon>
        <taxon>Bacillota</taxon>
        <taxon>Bacilli</taxon>
        <taxon>Lactobacillales</taxon>
        <taxon>Enterococcaceae</taxon>
        <taxon>Enterococcus</taxon>
    </lineage>
</organism>
<dbReference type="RefSeq" id="WP_069639776.1">
    <property type="nucleotide sequence ID" value="NZ_JAFBEZ010000002.1"/>
</dbReference>
<dbReference type="InterPro" id="IPR010499">
    <property type="entry name" value="AraC_E-bd"/>
</dbReference>